<evidence type="ECO:0000313" key="2">
    <source>
        <dbReference type="EMBL" id="MCC1484255.1"/>
    </source>
</evidence>
<protein>
    <submittedName>
        <fullName evidence="2">M28 family peptidase</fullName>
    </submittedName>
</protein>
<feature type="domain" description="Peptidase M28" evidence="1">
    <location>
        <begin position="286"/>
        <end position="498"/>
    </location>
</feature>
<dbReference type="EMBL" id="JAFMPT010000006">
    <property type="protein sequence ID" value="MCC1484255.1"/>
    <property type="molecule type" value="Genomic_DNA"/>
</dbReference>
<dbReference type="PROSITE" id="PS51257">
    <property type="entry name" value="PROKAR_LIPOPROTEIN"/>
    <property type="match status" value="1"/>
</dbReference>
<dbReference type="RefSeq" id="WP_227476696.1">
    <property type="nucleotide sequence ID" value="NZ_JAFMPT010000006.1"/>
</dbReference>
<dbReference type="Proteomes" id="UP000778797">
    <property type="component" value="Unassembled WGS sequence"/>
</dbReference>
<dbReference type="Gene3D" id="3.40.630.10">
    <property type="entry name" value="Zn peptidases"/>
    <property type="match status" value="2"/>
</dbReference>
<dbReference type="Pfam" id="PF04389">
    <property type="entry name" value="Peptidase_M28"/>
    <property type="match status" value="1"/>
</dbReference>
<keyword evidence="3" id="KW-1185">Reference proteome</keyword>
<reference evidence="3" key="1">
    <citation type="submission" date="2021-03" db="EMBL/GenBank/DDBJ databases">
        <title>Genome of Cognatishimia sp. F0-27.</title>
        <authorList>
            <person name="Ping X."/>
        </authorList>
    </citation>
    <scope>NUCLEOTIDE SEQUENCE [LARGE SCALE GENOMIC DNA]</scope>
    <source>
        <strain evidence="3">E313</strain>
    </source>
</reference>
<dbReference type="SUPFAM" id="SSF52025">
    <property type="entry name" value="PA domain"/>
    <property type="match status" value="1"/>
</dbReference>
<dbReference type="InterPro" id="IPR046450">
    <property type="entry name" value="PA_dom_sf"/>
</dbReference>
<dbReference type="InterPro" id="IPR045175">
    <property type="entry name" value="M28_fam"/>
</dbReference>
<dbReference type="SUPFAM" id="SSF53187">
    <property type="entry name" value="Zn-dependent exopeptidases"/>
    <property type="match status" value="1"/>
</dbReference>
<gene>
    <name evidence="2" type="ORF">J1C55_06630</name>
</gene>
<dbReference type="InterPro" id="IPR007484">
    <property type="entry name" value="Peptidase_M28"/>
</dbReference>
<sequence length="518" mass="57841">MKRLLPILGIAVLVFGCGASKKDAPKADSADYASSITSDELKELLYKYASDEFEGRETGEKGQKLAVEYLKSKYQAMGISSPISKDDYFQEVPLEKQKISEAKISVNGTSFKSFEDHIVLRISENLNISDSDVIYAGYGIDDENYSDYNNIDVTGKIVLIKAGEPKDASGNYITSGKTDATKWTNGRQSIASKRDAAEKRGASLVMLMDNSLFGRYAQFYKRRAEAGTPSGLSIKSNEKGISMLMINEALGKTMHASLMDDDKPKTLNAKFNLTAENKTESVTSENVVAFIKGSEKPDEIVVISAHLDHEGIKDGEIYNGADDDGSGTVAVLEIAQAFKLAEKAGHGPKRSILFLHVTGEEKGLLGSKYYADEDPILPLKNTVVDLNIDMIGRIDPKRKSDNRNYVYLIGSDKLSTELHNISEAANSKYMNMELDYTYNDENHPDRIYYRSDHWSFAKNDIPVIFYFNGTHDDYHRPSDTPDKIEYDLLQDRARLVFHTAWELANRDQRIIADKAKKE</sequence>
<accession>A0ABS8EM10</accession>
<proteinExistence type="predicted"/>
<organism evidence="2 3">
    <name type="scientific">Winogradskyella immobilis</name>
    <dbReference type="NCBI Taxonomy" id="2816852"/>
    <lineage>
        <taxon>Bacteria</taxon>
        <taxon>Pseudomonadati</taxon>
        <taxon>Bacteroidota</taxon>
        <taxon>Flavobacteriia</taxon>
        <taxon>Flavobacteriales</taxon>
        <taxon>Flavobacteriaceae</taxon>
        <taxon>Winogradskyella</taxon>
    </lineage>
</organism>
<comment type="caution">
    <text evidence="2">The sequence shown here is derived from an EMBL/GenBank/DDBJ whole genome shotgun (WGS) entry which is preliminary data.</text>
</comment>
<evidence type="ECO:0000259" key="1">
    <source>
        <dbReference type="Pfam" id="PF04389"/>
    </source>
</evidence>
<dbReference type="PROSITE" id="PS00018">
    <property type="entry name" value="EF_HAND_1"/>
    <property type="match status" value="1"/>
</dbReference>
<name>A0ABS8EM10_9FLAO</name>
<evidence type="ECO:0000313" key="3">
    <source>
        <dbReference type="Proteomes" id="UP000778797"/>
    </source>
</evidence>
<dbReference type="PANTHER" id="PTHR12147">
    <property type="entry name" value="METALLOPEPTIDASE M28 FAMILY MEMBER"/>
    <property type="match status" value="1"/>
</dbReference>
<dbReference type="InterPro" id="IPR018247">
    <property type="entry name" value="EF_Hand_1_Ca_BS"/>
</dbReference>
<dbReference type="Gene3D" id="3.50.30.30">
    <property type="match status" value="1"/>
</dbReference>
<dbReference type="PANTHER" id="PTHR12147:SF26">
    <property type="entry name" value="PEPTIDASE M28 DOMAIN-CONTAINING PROTEIN"/>
    <property type="match status" value="1"/>
</dbReference>
<reference evidence="3" key="2">
    <citation type="submission" date="2023-07" db="EMBL/GenBank/DDBJ databases">
        <title>Genome of Winogradskyella sp. E313.</title>
        <authorList>
            <person name="Zhou Y."/>
        </authorList>
    </citation>
    <scope>NUCLEOTIDE SEQUENCE [LARGE SCALE GENOMIC DNA]</scope>
    <source>
        <strain evidence="3">E313</strain>
    </source>
</reference>